<proteinExistence type="predicted"/>
<evidence type="ECO:0000313" key="3">
    <source>
        <dbReference type="Proteomes" id="UP000612899"/>
    </source>
</evidence>
<reference evidence="2" key="1">
    <citation type="submission" date="2021-01" db="EMBL/GenBank/DDBJ databases">
        <title>Whole genome shotgun sequence of Rhizocola hellebori NBRC 109834.</title>
        <authorList>
            <person name="Komaki H."/>
            <person name="Tamura T."/>
        </authorList>
    </citation>
    <scope>NUCLEOTIDE SEQUENCE</scope>
    <source>
        <strain evidence="2">NBRC 109834</strain>
    </source>
</reference>
<dbReference type="EMBL" id="BONY01000051">
    <property type="protein sequence ID" value="GIH08509.1"/>
    <property type="molecule type" value="Genomic_DNA"/>
</dbReference>
<sequence length="155" mass="16704">MKRSQKAGLVLAAALASTFGLVAPAHASTTSNGCTVTPIKPYHNGDFSDSGIKRIAWEIDVTCVSGVEIEIEQHRWEADSGLSADDYLGDSVLNSSFLGGAGSITRTVTTNLSDTDDFTDMYEEVFQRVRFRVTSGPVTSAWTSWETGPTRSIHV</sequence>
<dbReference type="RefSeq" id="WP_203912263.1">
    <property type="nucleotide sequence ID" value="NZ_BONY01000051.1"/>
</dbReference>
<feature type="chain" id="PRO_5035162287" evidence="1">
    <location>
        <begin position="28"/>
        <end position="155"/>
    </location>
</feature>
<evidence type="ECO:0000313" key="2">
    <source>
        <dbReference type="EMBL" id="GIH08509.1"/>
    </source>
</evidence>
<organism evidence="2 3">
    <name type="scientific">Rhizocola hellebori</name>
    <dbReference type="NCBI Taxonomy" id="1392758"/>
    <lineage>
        <taxon>Bacteria</taxon>
        <taxon>Bacillati</taxon>
        <taxon>Actinomycetota</taxon>
        <taxon>Actinomycetes</taxon>
        <taxon>Micromonosporales</taxon>
        <taxon>Micromonosporaceae</taxon>
        <taxon>Rhizocola</taxon>
    </lineage>
</organism>
<accession>A0A8J3QF07</accession>
<protein>
    <submittedName>
        <fullName evidence="2">Uncharacterized protein</fullName>
    </submittedName>
</protein>
<keyword evidence="3" id="KW-1185">Reference proteome</keyword>
<dbReference type="AlphaFoldDB" id="A0A8J3QF07"/>
<evidence type="ECO:0000256" key="1">
    <source>
        <dbReference type="SAM" id="SignalP"/>
    </source>
</evidence>
<feature type="signal peptide" evidence="1">
    <location>
        <begin position="1"/>
        <end position="27"/>
    </location>
</feature>
<name>A0A8J3QF07_9ACTN</name>
<comment type="caution">
    <text evidence="2">The sequence shown here is derived from an EMBL/GenBank/DDBJ whole genome shotgun (WGS) entry which is preliminary data.</text>
</comment>
<gene>
    <name evidence="2" type="ORF">Rhe02_65760</name>
</gene>
<dbReference type="Proteomes" id="UP000612899">
    <property type="component" value="Unassembled WGS sequence"/>
</dbReference>
<keyword evidence="1" id="KW-0732">Signal</keyword>